<dbReference type="PANTHER" id="PTHR36440:SF1">
    <property type="entry name" value="PUTATIVE (AFU_ORTHOLOGUE AFUA_8G07350)-RELATED"/>
    <property type="match status" value="1"/>
</dbReference>
<gene>
    <name evidence="4" type="ORF">GGR20_002516</name>
</gene>
<dbReference type="PANTHER" id="PTHR36440">
    <property type="entry name" value="PUTATIVE (AFU_ORTHOLOGUE AFUA_8G07350)-RELATED"/>
    <property type="match status" value="1"/>
</dbReference>
<evidence type="ECO:0000259" key="3">
    <source>
        <dbReference type="Pfam" id="PF13407"/>
    </source>
</evidence>
<proteinExistence type="predicted"/>
<dbReference type="CDD" id="cd01536">
    <property type="entry name" value="PBP1_ABC_sugar_binding-like"/>
    <property type="match status" value="1"/>
</dbReference>
<dbReference type="EMBL" id="JACIEW010000005">
    <property type="protein sequence ID" value="MBB4052868.1"/>
    <property type="molecule type" value="Genomic_DNA"/>
</dbReference>
<keyword evidence="1" id="KW-0732">Signal</keyword>
<dbReference type="InterPro" id="IPR053146">
    <property type="entry name" value="QDO-like"/>
</dbReference>
<dbReference type="CDD" id="cd02215">
    <property type="entry name" value="cupin_QDO_N_C"/>
    <property type="match status" value="1"/>
</dbReference>
<feature type="domain" description="Periplasmic binding protein" evidence="3">
    <location>
        <begin position="31"/>
        <end position="289"/>
    </location>
</feature>
<dbReference type="Pfam" id="PF07883">
    <property type="entry name" value="Cupin_2"/>
    <property type="match status" value="1"/>
</dbReference>
<feature type="domain" description="Cupin type-2" evidence="2">
    <location>
        <begin position="369"/>
        <end position="417"/>
    </location>
</feature>
<dbReference type="InterPro" id="IPR011051">
    <property type="entry name" value="RmlC_Cupin_sf"/>
</dbReference>
<protein>
    <submittedName>
        <fullName evidence="4">ABC-type sugar transport system substrate-binding protein/quercetin dioxygenase-like cupin family protein</fullName>
    </submittedName>
</protein>
<dbReference type="SUPFAM" id="SSF51182">
    <property type="entry name" value="RmlC-like cupins"/>
    <property type="match status" value="2"/>
</dbReference>
<dbReference type="InterPro" id="IPR014710">
    <property type="entry name" value="RmlC-like_jellyroll"/>
</dbReference>
<dbReference type="AlphaFoldDB" id="A0A7W6INK0"/>
<dbReference type="Gene3D" id="3.40.50.2300">
    <property type="match status" value="2"/>
</dbReference>
<dbReference type="RefSeq" id="WP_183311657.1">
    <property type="nucleotide sequence ID" value="NZ_JACIEW010000005.1"/>
</dbReference>
<name>A0A7W6INK0_9HYPH</name>
<evidence type="ECO:0000313" key="5">
    <source>
        <dbReference type="Proteomes" id="UP000547011"/>
    </source>
</evidence>
<keyword evidence="4" id="KW-0560">Oxidoreductase</keyword>
<organism evidence="4 5">
    <name type="scientific">Devosia subaequoris</name>
    <dbReference type="NCBI Taxonomy" id="395930"/>
    <lineage>
        <taxon>Bacteria</taxon>
        <taxon>Pseudomonadati</taxon>
        <taxon>Pseudomonadota</taxon>
        <taxon>Alphaproteobacteria</taxon>
        <taxon>Hyphomicrobiales</taxon>
        <taxon>Devosiaceae</taxon>
        <taxon>Devosia</taxon>
    </lineage>
</organism>
<dbReference type="GO" id="GO:0051213">
    <property type="term" value="F:dioxygenase activity"/>
    <property type="evidence" value="ECO:0007669"/>
    <property type="project" value="UniProtKB-KW"/>
</dbReference>
<feature type="signal peptide" evidence="1">
    <location>
        <begin position="1"/>
        <end position="26"/>
    </location>
</feature>
<sequence length="644" mass="67892">MSTTRMLSSGLVLATVSLSTFGGAMAQDRTIAFSPLSLDIPAMQGLSGALNHFADEAGIGYMALDPKFDATTQAQQLAQVIETGRVNGAWAITIGAPALRNVVQRAVESGIPMVVSGRPGDYGLSERQPGIAFSDIDYEDYGTTIGRELGNCIVEKLEGEGKVFFLGDTSGAEAAKITDDFGKAGLENAAPNAVIIAENLSLERLESQQKVSQMLLAHGDANAVYASNDENAMGALQAFEAAGLPTPCIVSGGGSDEVLGFVESGKIYAAAGFDFEGDAHQNFQTLLAMMDSPTELGPILSIPIWEEHMNNSAILDAPPGTTTPYVVKAGQGRSVVVAGQVVRILAGVGETASGYGAVMLESSIDKRPIPMHFHEKEHDIWLCTRGRLQIWNNDQCRVLAEGDFAYVQPGDVHSYQCVAPRTQFFGIVAPGGWEGFFDDAGEAWTAAALPEPTHPYDFSRMGPAMGKHGVNRVEKDYCAPSNGDATDRVLPEGPASYILQSGYGTRYRLNGHLATTMLSMAITKGAVEMRSIEAGRGAVMPSLRHAKTHLSLFVLNGTLKLTLNGVVHKPSDGDFANIPAGTAYGTEVTSGHARWVYSAANGDGLDYWTTAGEPTESFAFDGQVLGNGGQALAVASGADVEVAG</sequence>
<keyword evidence="4" id="KW-0762">Sugar transport</keyword>
<accession>A0A7W6INK0</accession>
<keyword evidence="4" id="KW-0813">Transport</keyword>
<dbReference type="InterPro" id="IPR025997">
    <property type="entry name" value="SBP_2_dom"/>
</dbReference>
<evidence type="ECO:0000313" key="4">
    <source>
        <dbReference type="EMBL" id="MBB4052868.1"/>
    </source>
</evidence>
<dbReference type="Proteomes" id="UP000547011">
    <property type="component" value="Unassembled WGS sequence"/>
</dbReference>
<evidence type="ECO:0000256" key="1">
    <source>
        <dbReference type="SAM" id="SignalP"/>
    </source>
</evidence>
<keyword evidence="5" id="KW-1185">Reference proteome</keyword>
<dbReference type="Pfam" id="PF13407">
    <property type="entry name" value="Peripla_BP_4"/>
    <property type="match status" value="1"/>
</dbReference>
<dbReference type="InterPro" id="IPR013096">
    <property type="entry name" value="Cupin_2"/>
</dbReference>
<feature type="chain" id="PRO_5030676807" evidence="1">
    <location>
        <begin position="27"/>
        <end position="644"/>
    </location>
</feature>
<dbReference type="Gene3D" id="2.60.120.10">
    <property type="entry name" value="Jelly Rolls"/>
    <property type="match status" value="2"/>
</dbReference>
<dbReference type="InterPro" id="IPR028082">
    <property type="entry name" value="Peripla_BP_I"/>
</dbReference>
<evidence type="ECO:0000259" key="2">
    <source>
        <dbReference type="Pfam" id="PF07883"/>
    </source>
</evidence>
<keyword evidence="4" id="KW-0223">Dioxygenase</keyword>
<comment type="caution">
    <text evidence="4">The sequence shown here is derived from an EMBL/GenBank/DDBJ whole genome shotgun (WGS) entry which is preliminary data.</text>
</comment>
<reference evidence="4 5" key="1">
    <citation type="submission" date="2020-08" db="EMBL/GenBank/DDBJ databases">
        <title>Genomic Encyclopedia of Type Strains, Phase IV (KMG-IV): sequencing the most valuable type-strain genomes for metagenomic binning, comparative biology and taxonomic classification.</title>
        <authorList>
            <person name="Goeker M."/>
        </authorList>
    </citation>
    <scope>NUCLEOTIDE SEQUENCE [LARGE SCALE GENOMIC DNA]</scope>
    <source>
        <strain evidence="4 5">DSM 23447</strain>
    </source>
</reference>
<dbReference type="SUPFAM" id="SSF53822">
    <property type="entry name" value="Periplasmic binding protein-like I"/>
    <property type="match status" value="1"/>
</dbReference>